<evidence type="ECO:0000256" key="1">
    <source>
        <dbReference type="SAM" id="SignalP"/>
    </source>
</evidence>
<feature type="chain" id="PRO_5043840075" description="Transglycosylase SLT domain-containing protein" evidence="1">
    <location>
        <begin position="25"/>
        <end position="256"/>
    </location>
</feature>
<accession>A0AAU7AZN4</accession>
<dbReference type="KEGG" id="parq:DSM112329_03945"/>
<dbReference type="Gene3D" id="1.10.530.10">
    <property type="match status" value="1"/>
</dbReference>
<dbReference type="EMBL" id="CP114014">
    <property type="protein sequence ID" value="XAY07066.1"/>
    <property type="molecule type" value="Genomic_DNA"/>
</dbReference>
<evidence type="ECO:0000313" key="2">
    <source>
        <dbReference type="EMBL" id="XAY07066.1"/>
    </source>
</evidence>
<keyword evidence="1" id="KW-0732">Signal</keyword>
<proteinExistence type="predicted"/>
<dbReference type="SUPFAM" id="SSF53955">
    <property type="entry name" value="Lysozyme-like"/>
    <property type="match status" value="1"/>
</dbReference>
<dbReference type="InterPro" id="IPR023346">
    <property type="entry name" value="Lysozyme-like_dom_sf"/>
</dbReference>
<reference evidence="2" key="1">
    <citation type="submission" date="2022-12" db="EMBL/GenBank/DDBJ databases">
        <title>Paraconexibacter alkalitolerans sp. nov. and Baekduia alba sp. nov., isolated from soil and emended description of the genera Paraconexibacter (Chun et al., 2020) and Baekduia (An et al., 2020).</title>
        <authorList>
            <person name="Vieira S."/>
            <person name="Huber K.J."/>
            <person name="Geppert A."/>
            <person name="Wolf J."/>
            <person name="Neumann-Schaal M."/>
            <person name="Muesken M."/>
            <person name="Overmann J."/>
        </authorList>
    </citation>
    <scope>NUCLEOTIDE SEQUENCE</scope>
    <source>
        <strain evidence="2">AEG42_29</strain>
    </source>
</reference>
<feature type="signal peptide" evidence="1">
    <location>
        <begin position="1"/>
        <end position="24"/>
    </location>
</feature>
<dbReference type="AlphaFoldDB" id="A0AAU7AZN4"/>
<organism evidence="2">
    <name type="scientific">Paraconexibacter sp. AEG42_29</name>
    <dbReference type="NCBI Taxonomy" id="2997339"/>
    <lineage>
        <taxon>Bacteria</taxon>
        <taxon>Bacillati</taxon>
        <taxon>Actinomycetota</taxon>
        <taxon>Thermoleophilia</taxon>
        <taxon>Solirubrobacterales</taxon>
        <taxon>Paraconexibacteraceae</taxon>
        <taxon>Paraconexibacter</taxon>
    </lineage>
</organism>
<evidence type="ECO:0008006" key="3">
    <source>
        <dbReference type="Google" id="ProtNLM"/>
    </source>
</evidence>
<name>A0AAU7AZN4_9ACTN</name>
<sequence length="256" mass="28621">MVRRALLIILVPLLLMTAGVGAPAAAAAARPVTTSANAEARMGKVGAPPRSARAAARLVFKRPELRPENRAATHRRPTKAQLARFRRQSDMPYRSRVSGQYAGTTDQVIQWAAFKHRIPVDLARAVAVVESYWVMSTLGDNGDSFGLFQMRRPYHCCLPFMQRDAAFNADYWGAIVRAFYDGRQTWLNTVDGNGRGYTSGDLWGSLGVWASGRWHDGSAETYIAKVKQVLDERTWTTENFRRYYTVAGRPVDRGPR</sequence>
<gene>
    <name evidence="2" type="ORF">DSM112329_03945</name>
</gene>
<protein>
    <recommendedName>
        <fullName evidence="3">Transglycosylase SLT domain-containing protein</fullName>
    </recommendedName>
</protein>